<reference evidence="1" key="1">
    <citation type="submission" date="2018-06" db="EMBL/GenBank/DDBJ databases">
        <authorList>
            <person name="Zhirakovskaya E."/>
        </authorList>
    </citation>
    <scope>NUCLEOTIDE SEQUENCE</scope>
</reference>
<protein>
    <submittedName>
        <fullName evidence="1">Uncharacterized protein</fullName>
    </submittedName>
</protein>
<name>A0A3B1CXX6_9ZZZZ</name>
<proteinExistence type="predicted"/>
<evidence type="ECO:0000313" key="1">
    <source>
        <dbReference type="EMBL" id="VAX33312.1"/>
    </source>
</evidence>
<organism evidence="1">
    <name type="scientific">hydrothermal vent metagenome</name>
    <dbReference type="NCBI Taxonomy" id="652676"/>
    <lineage>
        <taxon>unclassified sequences</taxon>
        <taxon>metagenomes</taxon>
        <taxon>ecological metagenomes</taxon>
    </lineage>
</organism>
<sequence length="80" mass="8802">MVIGSDMIVIESSLILVPASGRDSEGSITIHHPGESFVILKPVQTLSYRFLAITRQGSNVGIQMSCIPGQYVVCFHKERR</sequence>
<dbReference type="EMBL" id="UOGH01000292">
    <property type="protein sequence ID" value="VAX33312.1"/>
    <property type="molecule type" value="Genomic_DNA"/>
</dbReference>
<accession>A0A3B1CXX6</accession>
<gene>
    <name evidence="1" type="ORF">MNBD_NITROSPIRAE02-451</name>
</gene>
<dbReference type="AlphaFoldDB" id="A0A3B1CXX6"/>